<evidence type="ECO:0000256" key="12">
    <source>
        <dbReference type="RuleBase" id="RU366029"/>
    </source>
</evidence>
<evidence type="ECO:0000259" key="13">
    <source>
        <dbReference type="Pfam" id="PF05817"/>
    </source>
</evidence>
<dbReference type="Pfam" id="PF25147">
    <property type="entry name" value="Ribophorin_II_C"/>
    <property type="match status" value="1"/>
</dbReference>
<evidence type="ECO:0000256" key="7">
    <source>
        <dbReference type="ARBA" id="ARBA00022729"/>
    </source>
</evidence>
<dbReference type="UniPathway" id="UPA00378"/>
<feature type="transmembrane region" description="Helical" evidence="12">
    <location>
        <begin position="602"/>
        <end position="620"/>
    </location>
</feature>
<dbReference type="InterPro" id="IPR056790">
    <property type="entry name" value="Ribophorin_II_C"/>
</dbReference>
<dbReference type="Pfam" id="PF05817">
    <property type="entry name" value="Ribophorin_II"/>
    <property type="match status" value="1"/>
</dbReference>
<organism evidence="17">
    <name type="scientific">Nyssomyia neivai</name>
    <dbReference type="NCBI Taxonomy" id="330878"/>
    <lineage>
        <taxon>Eukaryota</taxon>
        <taxon>Metazoa</taxon>
        <taxon>Ecdysozoa</taxon>
        <taxon>Arthropoda</taxon>
        <taxon>Hexapoda</taxon>
        <taxon>Insecta</taxon>
        <taxon>Pterygota</taxon>
        <taxon>Neoptera</taxon>
        <taxon>Endopterygota</taxon>
        <taxon>Diptera</taxon>
        <taxon>Nematocera</taxon>
        <taxon>Psychodoidea</taxon>
        <taxon>Psychodidae</taxon>
        <taxon>Nyssomyia</taxon>
    </lineage>
</organism>
<comment type="subunit">
    <text evidence="11">Component of the oligosaccharyltransferase (OST) complex. OST exists in two different complex forms which contain common core subunits RPN1, RPN2, OST48, OST4, DAD1 and TMEM258, either STT3A or STT3B as catalytic subunits, and form-specific accessory subunits. STT3A complex assembly occurs through the formation of 3 subcomplexes. Subcomplex 1 contains RPN1 and TMEM258, subcomplex 2 contains the STT3A-specific subunits STT3A, DC2/OSTC, and KCP2 as well as the core subunit OST4, and subcomplex 3 contains RPN2, DAD1, and OST48. The STT3A complex can form stable complexes with the Sec61 complex or with both the Sec61 and TRAP complexes. Interacts with DDI2. Interacts with TMEM35A/NACHO.</text>
</comment>
<dbReference type="Pfam" id="PF23860">
    <property type="entry name" value="Ribophorin_II_3rd"/>
    <property type="match status" value="1"/>
</dbReference>
<comment type="similarity">
    <text evidence="4 12">Belongs to the SWP1 family.</text>
</comment>
<keyword evidence="6 12" id="KW-0812">Transmembrane</keyword>
<keyword evidence="7 12" id="KW-0732">Signal</keyword>
<reference evidence="17" key="1">
    <citation type="submission" date="2016-12" db="EMBL/GenBank/DDBJ databases">
        <title>An insight into the sialome and mialome of the sand fly, Nyssomyia neivai.</title>
        <authorList>
            <person name="Sebastian V."/>
            <person name="Goulart T.M."/>
            <person name="Oliveira W."/>
            <person name="Calvo E."/>
            <person name="Oliveira L.F."/>
            <person name="Pinto M.C."/>
            <person name="Rosselino A.M."/>
            <person name="Ribeiro J.M."/>
        </authorList>
    </citation>
    <scope>NUCLEOTIDE SEQUENCE</scope>
</reference>
<dbReference type="GO" id="GO:0016740">
    <property type="term" value="F:transferase activity"/>
    <property type="evidence" value="ECO:0007669"/>
    <property type="project" value="UniProtKB-KW"/>
</dbReference>
<evidence type="ECO:0000256" key="6">
    <source>
        <dbReference type="ARBA" id="ARBA00022692"/>
    </source>
</evidence>
<evidence type="ECO:0000256" key="11">
    <source>
        <dbReference type="ARBA" id="ARBA00046750"/>
    </source>
</evidence>
<evidence type="ECO:0000256" key="10">
    <source>
        <dbReference type="ARBA" id="ARBA00023136"/>
    </source>
</evidence>
<feature type="chain" id="PRO_5019610005" description="Dolichyl-diphosphooligosaccharide--protein glycosyltransferase subunit 2" evidence="12">
    <location>
        <begin position="21"/>
        <end position="632"/>
    </location>
</feature>
<evidence type="ECO:0000256" key="2">
    <source>
        <dbReference type="ARBA" id="ARBA00004477"/>
    </source>
</evidence>
<feature type="domain" description="Ribophorin II N-terminal" evidence="13">
    <location>
        <begin position="33"/>
        <end position="265"/>
    </location>
</feature>
<feature type="domain" description="Ribophorin II third" evidence="14">
    <location>
        <begin position="377"/>
        <end position="503"/>
    </location>
</feature>
<evidence type="ECO:0000256" key="3">
    <source>
        <dbReference type="ARBA" id="ARBA00004922"/>
    </source>
</evidence>
<dbReference type="PANTHER" id="PTHR12640:SF0">
    <property type="entry name" value="DOLICHYL-DIPHOSPHOOLIGOSACCHARIDE--PROTEIN GLYCOSYLTRANSFERASE SUBUNIT 2"/>
    <property type="match status" value="1"/>
</dbReference>
<dbReference type="InterPro" id="IPR055373">
    <property type="entry name" value="Ribophorin_II_N"/>
</dbReference>
<sequence length="632" mass="69406">MRQIYCLLFLILHLWCFCSGDRTTSNYLSATDERLQRVFLDGVKSSDLQTIYYSVLNYGSRLATAEKEALCTRVKSLHAESKLNDFEKNFYQIGIHAELKCSSPVPSSLISTLEGALAKDAASAPEVFYNFFAAKAAGLTLDDAAKLRAVKNLQAILKKDDSLSNLGHAFAVASEAGGNGVLILDRVEDAIAQADEVDGKMLQFEGGLSITALVLSGALKLTAAQKKPHPISAVQATKFATYFLSRRSVQTAKGAHVLLDALTTLNQQKGIAPICLQVIGNGQLQPEDLQVNFRVVDLIGNAVSQLDSVTATVTSKQGSTTVVKDAKLTLKGSDKTVFALDLRQAKPARGLYTADLTAGTFKQSIELKILGRVKVASLELGVGDTDSSSAVKKQSIEYPKTLPSPLAADSQQKVVMKVSLVDDTTGKPVSVHQAFVRFENTKTNEEIVFVAEQDTTKAYKFDMDVGARSNDFSHQSGKYLMELIVGDASLSNSFRWHVADINLKFPQDAVETNDQESVYKPKKEIIHQFRVPEKRPARFVSDLFTGICCLPLLILLILWIRLRVNISNFPLSLTAIGFHLGLGAILFLFFVFWVQLDMFTTIRYLLPLALFTFLCGNRFLRSLAAKRSAHEK</sequence>
<evidence type="ECO:0000259" key="14">
    <source>
        <dbReference type="Pfam" id="PF23860"/>
    </source>
</evidence>
<evidence type="ECO:0000259" key="15">
    <source>
        <dbReference type="Pfam" id="PF23861"/>
    </source>
</evidence>
<dbReference type="InterPro" id="IPR055374">
    <property type="entry name" value="Ribophorin_II_3rd"/>
</dbReference>
<dbReference type="GO" id="GO:0006487">
    <property type="term" value="P:protein N-linked glycosylation"/>
    <property type="evidence" value="ECO:0007669"/>
    <property type="project" value="UniProtKB-UniRule"/>
</dbReference>
<protein>
    <recommendedName>
        <fullName evidence="5 12">Dolichyl-diphosphooligosaccharide--protein glycosyltransferase subunit 2</fullName>
    </recommendedName>
    <alternativeName>
        <fullName evidence="12">Ribophorin-2</fullName>
    </alternativeName>
</protein>
<dbReference type="InterPro" id="IPR055375">
    <property type="entry name" value="Ribophorin_II_2nd"/>
</dbReference>
<evidence type="ECO:0000256" key="5">
    <source>
        <dbReference type="ARBA" id="ARBA00017612"/>
    </source>
</evidence>
<feature type="domain" description="Ribophorin II second" evidence="15">
    <location>
        <begin position="274"/>
        <end position="368"/>
    </location>
</feature>
<dbReference type="InterPro" id="IPR008814">
    <property type="entry name" value="Swp1"/>
</dbReference>
<comment type="pathway">
    <text evidence="3 12">Protein modification; protein glycosylation.</text>
</comment>
<evidence type="ECO:0000256" key="4">
    <source>
        <dbReference type="ARBA" id="ARBA00009038"/>
    </source>
</evidence>
<feature type="transmembrane region" description="Helical" evidence="12">
    <location>
        <begin position="571"/>
        <end position="596"/>
    </location>
</feature>
<dbReference type="Pfam" id="PF23861">
    <property type="entry name" value="Ribophorin_II_2nd"/>
    <property type="match status" value="1"/>
</dbReference>
<evidence type="ECO:0000256" key="1">
    <source>
        <dbReference type="ARBA" id="ARBA00002791"/>
    </source>
</evidence>
<comment type="function">
    <text evidence="1 12">Subunit of the oligosaccharyl transferase (OST) complex that catalyzes the initial transfer of a defined glycan (Glc(3)Man(9)GlcNAc(2) in eukaryotes) from the lipid carrier dolichol-pyrophosphate to an asparagine residue within an Asn-X-Ser/Thr consensus motif in nascent polypeptide chains, the first step in protein N-glycosylation. N-glycosylation occurs cotranslationally and the complex associates with the Sec61 complex at the channel-forming translocon complex that mediates protein translocation across the endoplasmic reticulum (ER). All subunits are required for a maximal enzyme activity.</text>
</comment>
<evidence type="ECO:0000259" key="16">
    <source>
        <dbReference type="Pfam" id="PF25147"/>
    </source>
</evidence>
<proteinExistence type="inferred from homology"/>
<keyword evidence="9 12" id="KW-1133">Transmembrane helix</keyword>
<evidence type="ECO:0000256" key="9">
    <source>
        <dbReference type="ARBA" id="ARBA00022989"/>
    </source>
</evidence>
<feature type="domain" description="Ribophorin II C-terminal" evidence="16">
    <location>
        <begin position="529"/>
        <end position="627"/>
    </location>
</feature>
<accession>A0A1L8E194</accession>
<dbReference type="EMBL" id="GFDF01001584">
    <property type="protein sequence ID" value="JAV12500.1"/>
    <property type="molecule type" value="Transcribed_RNA"/>
</dbReference>
<keyword evidence="10 12" id="KW-0472">Membrane</keyword>
<dbReference type="PANTHER" id="PTHR12640">
    <property type="entry name" value="RIBOPHORIN II"/>
    <property type="match status" value="1"/>
</dbReference>
<keyword evidence="8 12" id="KW-0256">Endoplasmic reticulum</keyword>
<comment type="subcellular location">
    <subcellularLocation>
        <location evidence="2 12">Endoplasmic reticulum membrane</location>
        <topology evidence="2 12">Multi-pass membrane protein</topology>
    </subcellularLocation>
</comment>
<name>A0A1L8E194_9DIPT</name>
<evidence type="ECO:0000313" key="17">
    <source>
        <dbReference type="EMBL" id="JAV12500.1"/>
    </source>
</evidence>
<keyword evidence="17" id="KW-0808">Transferase</keyword>
<feature type="transmembrane region" description="Helical" evidence="12">
    <location>
        <begin position="539"/>
        <end position="559"/>
    </location>
</feature>
<dbReference type="GO" id="GO:0008250">
    <property type="term" value="C:oligosaccharyltransferase complex"/>
    <property type="evidence" value="ECO:0007669"/>
    <property type="project" value="UniProtKB-UniRule"/>
</dbReference>
<feature type="signal peptide" evidence="12">
    <location>
        <begin position="1"/>
        <end position="20"/>
    </location>
</feature>
<evidence type="ECO:0000256" key="8">
    <source>
        <dbReference type="ARBA" id="ARBA00022824"/>
    </source>
</evidence>
<dbReference type="AlphaFoldDB" id="A0A1L8E194"/>